<comment type="catalytic activity">
    <reaction evidence="1">
        <text>ATP + protein L-histidine = ADP + protein N-phospho-L-histidine.</text>
        <dbReference type="EC" id="2.7.13.3"/>
    </reaction>
</comment>
<dbReference type="EC" id="2.7.13.3" evidence="2"/>
<dbReference type="InterPro" id="IPR004358">
    <property type="entry name" value="Sig_transdc_His_kin-like_C"/>
</dbReference>
<keyword evidence="9" id="KW-1133">Transmembrane helix</keyword>
<reference evidence="11 12" key="1">
    <citation type="submission" date="2020-08" db="EMBL/GenBank/DDBJ databases">
        <title>Genome public.</title>
        <authorList>
            <person name="Liu C."/>
            <person name="Sun Q."/>
        </authorList>
    </citation>
    <scope>NUCLEOTIDE SEQUENCE [LARGE SCALE GENOMIC DNA]</scope>
    <source>
        <strain evidence="11 12">New-7</strain>
    </source>
</reference>
<dbReference type="InterPro" id="IPR003594">
    <property type="entry name" value="HATPase_dom"/>
</dbReference>
<keyword evidence="9" id="KW-0812">Transmembrane</keyword>
<keyword evidence="4" id="KW-0808">Transferase</keyword>
<keyword evidence="5" id="KW-0547">Nucleotide-binding</keyword>
<name>A0ABR7CKV2_9BACT</name>
<evidence type="ECO:0000313" key="11">
    <source>
        <dbReference type="EMBL" id="MBC5616289.1"/>
    </source>
</evidence>
<gene>
    <name evidence="11" type="ORF">H8S08_04545</name>
</gene>
<keyword evidence="9" id="KW-0472">Membrane</keyword>
<dbReference type="PROSITE" id="PS50109">
    <property type="entry name" value="HIS_KIN"/>
    <property type="match status" value="1"/>
</dbReference>
<evidence type="ECO:0000256" key="1">
    <source>
        <dbReference type="ARBA" id="ARBA00000085"/>
    </source>
</evidence>
<dbReference type="Proteomes" id="UP000636891">
    <property type="component" value="Unassembled WGS sequence"/>
</dbReference>
<evidence type="ECO:0000256" key="6">
    <source>
        <dbReference type="ARBA" id="ARBA00022777"/>
    </source>
</evidence>
<dbReference type="Gene3D" id="3.30.565.10">
    <property type="entry name" value="Histidine kinase-like ATPase, C-terminal domain"/>
    <property type="match status" value="1"/>
</dbReference>
<protein>
    <recommendedName>
        <fullName evidence="2">histidine kinase</fullName>
        <ecNumber evidence="2">2.7.13.3</ecNumber>
    </recommendedName>
</protein>
<dbReference type="SUPFAM" id="SSF55874">
    <property type="entry name" value="ATPase domain of HSP90 chaperone/DNA topoisomerase II/histidine kinase"/>
    <property type="match status" value="1"/>
</dbReference>
<dbReference type="SMART" id="SM00387">
    <property type="entry name" value="HATPase_c"/>
    <property type="match status" value="1"/>
</dbReference>
<dbReference type="PANTHER" id="PTHR43065">
    <property type="entry name" value="SENSOR HISTIDINE KINASE"/>
    <property type="match status" value="1"/>
</dbReference>
<dbReference type="InterPro" id="IPR005467">
    <property type="entry name" value="His_kinase_dom"/>
</dbReference>
<evidence type="ECO:0000256" key="2">
    <source>
        <dbReference type="ARBA" id="ARBA00012438"/>
    </source>
</evidence>
<dbReference type="RefSeq" id="WP_055202794.1">
    <property type="nucleotide sequence ID" value="NZ_JACOOK010000002.1"/>
</dbReference>
<evidence type="ECO:0000259" key="10">
    <source>
        <dbReference type="PROSITE" id="PS50109"/>
    </source>
</evidence>
<dbReference type="PANTHER" id="PTHR43065:SF10">
    <property type="entry name" value="PEROXIDE STRESS-ACTIVATED HISTIDINE KINASE MAK3"/>
    <property type="match status" value="1"/>
</dbReference>
<keyword evidence="12" id="KW-1185">Reference proteome</keyword>
<feature type="domain" description="Histidine kinase" evidence="10">
    <location>
        <begin position="182"/>
        <end position="385"/>
    </location>
</feature>
<evidence type="ECO:0000256" key="4">
    <source>
        <dbReference type="ARBA" id="ARBA00022679"/>
    </source>
</evidence>
<comment type="caution">
    <text evidence="11">The sequence shown here is derived from an EMBL/GenBank/DDBJ whole genome shotgun (WGS) entry which is preliminary data.</text>
</comment>
<proteinExistence type="predicted"/>
<sequence>MKKRALHKMLSFRSRVVIIVLGMVIGISSLLFTNDMARQLREKEQNEVAIWAAAFRELGADPGNPLLLSIITTRNNIPFILTDGALRVEYSHLIPDYILNHPNLLRDKLDQMTKVNPHLKVQTLYNETLYIFFDESRLLKTLVYFPYIQLLVIIVFVVFGYITFRSTKQDEQNRVWIGLAKETAHQLGTPTSSLLGWLEYLKTQNIDQTAIDEMGKDIVRLTKVVDRFSKIGAATPLSEGVINEIVGNSVIYFRTRVPKNVTLTYNGLAMAQQKAMINEALFEWVIENLLKNAMDALSGTGTIDVKLSSDANWIYVDVRDSGKGIAKGNFKRIFEPGFTTKTRGWGLGLSLSKRIIDGYHGGKIFVLDSEIDKGTTIRIALKKIYS</sequence>
<accession>A0ABR7CKV2</accession>
<dbReference type="GO" id="GO:0016301">
    <property type="term" value="F:kinase activity"/>
    <property type="evidence" value="ECO:0007669"/>
    <property type="project" value="UniProtKB-KW"/>
</dbReference>
<evidence type="ECO:0000256" key="5">
    <source>
        <dbReference type="ARBA" id="ARBA00022741"/>
    </source>
</evidence>
<dbReference type="Pfam" id="PF02518">
    <property type="entry name" value="HATPase_c"/>
    <property type="match status" value="1"/>
</dbReference>
<evidence type="ECO:0000256" key="8">
    <source>
        <dbReference type="ARBA" id="ARBA00023012"/>
    </source>
</evidence>
<evidence type="ECO:0000256" key="7">
    <source>
        <dbReference type="ARBA" id="ARBA00022840"/>
    </source>
</evidence>
<keyword evidence="8" id="KW-0902">Two-component regulatory system</keyword>
<dbReference type="InterPro" id="IPR036890">
    <property type="entry name" value="HATPase_C_sf"/>
</dbReference>
<feature type="transmembrane region" description="Helical" evidence="9">
    <location>
        <begin position="12"/>
        <end position="32"/>
    </location>
</feature>
<organism evidence="11 12">
    <name type="scientific">Alistipes hominis</name>
    <dbReference type="NCBI Taxonomy" id="2763015"/>
    <lineage>
        <taxon>Bacteria</taxon>
        <taxon>Pseudomonadati</taxon>
        <taxon>Bacteroidota</taxon>
        <taxon>Bacteroidia</taxon>
        <taxon>Bacteroidales</taxon>
        <taxon>Rikenellaceae</taxon>
        <taxon>Alistipes</taxon>
    </lineage>
</organism>
<keyword evidence="6 11" id="KW-0418">Kinase</keyword>
<evidence type="ECO:0000256" key="3">
    <source>
        <dbReference type="ARBA" id="ARBA00022553"/>
    </source>
</evidence>
<dbReference type="EMBL" id="JACOOK010000002">
    <property type="protein sequence ID" value="MBC5616289.1"/>
    <property type="molecule type" value="Genomic_DNA"/>
</dbReference>
<feature type="transmembrane region" description="Helical" evidence="9">
    <location>
        <begin position="144"/>
        <end position="164"/>
    </location>
</feature>
<evidence type="ECO:0000313" key="12">
    <source>
        <dbReference type="Proteomes" id="UP000636891"/>
    </source>
</evidence>
<dbReference type="PRINTS" id="PR00344">
    <property type="entry name" value="BCTRLSENSOR"/>
</dbReference>
<keyword evidence="7" id="KW-0067">ATP-binding</keyword>
<keyword evidence="3" id="KW-0597">Phosphoprotein</keyword>
<evidence type="ECO:0000256" key="9">
    <source>
        <dbReference type="SAM" id="Phobius"/>
    </source>
</evidence>